<protein>
    <submittedName>
        <fullName evidence="1">Uncharacterized protein</fullName>
    </submittedName>
</protein>
<evidence type="ECO:0000313" key="1">
    <source>
        <dbReference type="EMBL" id="EST42087.1"/>
    </source>
</evidence>
<proteinExistence type="predicted"/>
<accession>V6LC92</accession>
<organism evidence="1">
    <name type="scientific">Spironucleus salmonicida</name>
    <dbReference type="NCBI Taxonomy" id="348837"/>
    <lineage>
        <taxon>Eukaryota</taxon>
        <taxon>Metamonada</taxon>
        <taxon>Diplomonadida</taxon>
        <taxon>Hexamitidae</taxon>
        <taxon>Hexamitinae</taxon>
        <taxon>Spironucleus</taxon>
    </lineage>
</organism>
<dbReference type="EMBL" id="KI546166">
    <property type="protein sequence ID" value="EST42087.1"/>
    <property type="molecule type" value="Genomic_DNA"/>
</dbReference>
<gene>
    <name evidence="1" type="ORF">SS50377_18394</name>
    <name evidence="2" type="ORF">SS50377_22422</name>
</gene>
<evidence type="ECO:0000313" key="2">
    <source>
        <dbReference type="EMBL" id="KAH0574807.1"/>
    </source>
</evidence>
<dbReference type="Proteomes" id="UP000018208">
    <property type="component" value="Unassembled WGS sequence"/>
</dbReference>
<dbReference type="AlphaFoldDB" id="V6LC92"/>
<evidence type="ECO:0000313" key="3">
    <source>
        <dbReference type="Proteomes" id="UP000018208"/>
    </source>
</evidence>
<dbReference type="EMBL" id="AUWU02000003">
    <property type="protein sequence ID" value="KAH0574807.1"/>
    <property type="molecule type" value="Genomic_DNA"/>
</dbReference>
<keyword evidence="3" id="KW-1185">Reference proteome</keyword>
<reference evidence="2" key="2">
    <citation type="submission" date="2020-12" db="EMBL/GenBank/DDBJ databases">
        <title>New Spironucleus salmonicida genome in near-complete chromosomes.</title>
        <authorList>
            <person name="Xu F."/>
            <person name="Kurt Z."/>
            <person name="Jimenez-Gonzalez A."/>
            <person name="Astvaldsson A."/>
            <person name="Andersson J.O."/>
            <person name="Svard S.G."/>
        </authorList>
    </citation>
    <scope>NUCLEOTIDE SEQUENCE</scope>
    <source>
        <strain evidence="2">ATCC 50377</strain>
    </source>
</reference>
<sequence length="178" mass="21308">MSYSQKYVLDDISTLTNQKFPACLTRYNFETDEDYQKYFDLLNDALIEINSDQGTSRKAEIFRKLKDLLESQVKLGPDPILLKVDQYTTDHLLQIDQFLVKYFQIDNIDEIQVKEEENQEIIDEDQIFQMGTLAQQRQTAFENYQKQHQQNIQFQADKPQHLGGKEYSRWWIEQDFDF</sequence>
<dbReference type="VEuPathDB" id="GiardiaDB:SS50377_22422"/>
<name>V6LC92_9EUKA</name>
<reference evidence="1 2" key="1">
    <citation type="journal article" date="2014" name="PLoS Genet.">
        <title>The Genome of Spironucleus salmonicida Highlights a Fish Pathogen Adapted to Fluctuating Environments.</title>
        <authorList>
            <person name="Xu F."/>
            <person name="Jerlstrom-Hultqvist J."/>
            <person name="Einarsson E."/>
            <person name="Astvaldsson A."/>
            <person name="Svard S.G."/>
            <person name="Andersson J.O."/>
        </authorList>
    </citation>
    <scope>NUCLEOTIDE SEQUENCE</scope>
    <source>
        <strain evidence="2">ATCC 50377</strain>
    </source>
</reference>